<name>A0A0D0D7T8_9AGAM</name>
<comment type="similarity">
    <text evidence="1">Belongs to the tyrosinase family.</text>
</comment>
<keyword evidence="5" id="KW-0470">Melanin biosynthesis</keyword>
<dbReference type="STRING" id="930991.A0A0D0D7T8"/>
<evidence type="ECO:0000313" key="10">
    <source>
        <dbReference type="Proteomes" id="UP000054538"/>
    </source>
</evidence>
<dbReference type="Gene3D" id="1.10.1280.10">
    <property type="entry name" value="Di-copper center containing domain from catechol oxidase"/>
    <property type="match status" value="1"/>
</dbReference>
<dbReference type="GO" id="GO:0046872">
    <property type="term" value="F:metal ion binding"/>
    <property type="evidence" value="ECO:0007669"/>
    <property type="project" value="UniProtKB-KW"/>
</dbReference>
<protein>
    <recommendedName>
        <fullName evidence="2">tyrosinase</fullName>
        <ecNumber evidence="2">1.14.18.1</ecNumber>
    </recommendedName>
</protein>
<comment type="catalytic activity">
    <reaction evidence="6">
        <text>2 L-dopa + O2 = 2 L-dopaquinone + 2 H2O</text>
        <dbReference type="Rhea" id="RHEA:34287"/>
        <dbReference type="ChEBI" id="CHEBI:15377"/>
        <dbReference type="ChEBI" id="CHEBI:15379"/>
        <dbReference type="ChEBI" id="CHEBI:57504"/>
        <dbReference type="ChEBI" id="CHEBI:57924"/>
        <dbReference type="EC" id="1.14.18.1"/>
    </reaction>
</comment>
<keyword evidence="10" id="KW-1185">Reference proteome</keyword>
<dbReference type="AlphaFoldDB" id="A0A0D0D7T8"/>
<evidence type="ECO:0000256" key="4">
    <source>
        <dbReference type="ARBA" id="ARBA00023008"/>
    </source>
</evidence>
<dbReference type="PANTHER" id="PTHR11474">
    <property type="entry name" value="TYROSINASE FAMILY MEMBER"/>
    <property type="match status" value="1"/>
</dbReference>
<evidence type="ECO:0000256" key="3">
    <source>
        <dbReference type="ARBA" id="ARBA00022723"/>
    </source>
</evidence>
<evidence type="ECO:0000256" key="7">
    <source>
        <dbReference type="ARBA" id="ARBA00048881"/>
    </source>
</evidence>
<accession>A0A0D0D7T8</accession>
<dbReference type="SUPFAM" id="SSF48056">
    <property type="entry name" value="Di-copper centre-containing domain"/>
    <property type="match status" value="1"/>
</dbReference>
<evidence type="ECO:0000256" key="5">
    <source>
        <dbReference type="ARBA" id="ARBA00023101"/>
    </source>
</evidence>
<dbReference type="Pfam" id="PF00264">
    <property type="entry name" value="Tyrosinase"/>
    <property type="match status" value="1"/>
</dbReference>
<dbReference type="InterPro" id="IPR002227">
    <property type="entry name" value="Tyrosinase_Cu-bd"/>
</dbReference>
<evidence type="ECO:0000256" key="6">
    <source>
        <dbReference type="ARBA" id="ARBA00048233"/>
    </source>
</evidence>
<keyword evidence="4" id="KW-0186">Copper</keyword>
<dbReference type="InParanoid" id="A0A0D0D7T8"/>
<dbReference type="HOGENOM" id="CLU_013691_3_2_1"/>
<sequence>MAKADFPTWQRTYRHAGVIPSEPPQTNISELDREFKAQVEDIRSKVKMLFSFPSDGDSSSIYDHFASVAPLSDEGKKMLNGSLEGVHNSLHGLIGGNGHMGQPEYAAFDPFFYFHHANVDRLFALWEWCYPDYWMNEGYVKDGKHEEWTQTYNGRTLNGGGSGPLIPWRHDDEKGTYWTNNETRFLTSDVHPKYYTYKEFLGIKVDKAAASIQEREEARKRISDFYDDIDAAHTAKVSIEGVGAVSLPAHFRAIRAFHLFIIDVKLLHRAFGRSYELKVFYTKTVQKKGFPDEYEEVLIGNVNVFATEDDAPCEGCISRRDTASITHGVIYIPPRIVSEIIVRTVTDRSKNNIETTARLVTEALHAKLWDVRGYELASAKGGANASPIPAGQAADEKYHPVTVTLKSAAVVHDDDDKTKPAHLGDWTDHGGLFPVGWEAKCDEVRA</sequence>
<reference evidence="10" key="2">
    <citation type="submission" date="2015-01" db="EMBL/GenBank/DDBJ databases">
        <title>Evolutionary Origins and Diversification of the Mycorrhizal Mutualists.</title>
        <authorList>
            <consortium name="DOE Joint Genome Institute"/>
            <consortium name="Mycorrhizal Genomics Consortium"/>
            <person name="Kohler A."/>
            <person name="Kuo A."/>
            <person name="Nagy L.G."/>
            <person name="Floudas D."/>
            <person name="Copeland A."/>
            <person name="Barry K.W."/>
            <person name="Cichocki N."/>
            <person name="Veneault-Fourrey C."/>
            <person name="LaButti K."/>
            <person name="Lindquist E.A."/>
            <person name="Lipzen A."/>
            <person name="Lundell T."/>
            <person name="Morin E."/>
            <person name="Murat C."/>
            <person name="Riley R."/>
            <person name="Ohm R."/>
            <person name="Sun H."/>
            <person name="Tunlid A."/>
            <person name="Henrissat B."/>
            <person name="Grigoriev I.V."/>
            <person name="Hibbett D.S."/>
            <person name="Martin F."/>
        </authorList>
    </citation>
    <scope>NUCLEOTIDE SEQUENCE [LARGE SCALE GENOMIC DNA]</scope>
    <source>
        <strain evidence="10">Ve08.2h10</strain>
    </source>
</reference>
<organism evidence="9 10">
    <name type="scientific">Paxillus rubicundulus Ve08.2h10</name>
    <dbReference type="NCBI Taxonomy" id="930991"/>
    <lineage>
        <taxon>Eukaryota</taxon>
        <taxon>Fungi</taxon>
        <taxon>Dikarya</taxon>
        <taxon>Basidiomycota</taxon>
        <taxon>Agaricomycotina</taxon>
        <taxon>Agaricomycetes</taxon>
        <taxon>Agaricomycetidae</taxon>
        <taxon>Boletales</taxon>
        <taxon>Paxilineae</taxon>
        <taxon>Paxillaceae</taxon>
        <taxon>Paxillus</taxon>
    </lineage>
</organism>
<dbReference type="OrthoDB" id="6132182at2759"/>
<proteinExistence type="inferred from homology"/>
<dbReference type="GO" id="GO:0004503">
    <property type="term" value="F:tyrosinase activity"/>
    <property type="evidence" value="ECO:0007669"/>
    <property type="project" value="UniProtKB-EC"/>
</dbReference>
<dbReference type="GO" id="GO:0042438">
    <property type="term" value="P:melanin biosynthetic process"/>
    <property type="evidence" value="ECO:0007669"/>
    <property type="project" value="UniProtKB-KW"/>
</dbReference>
<dbReference type="EC" id="1.14.18.1" evidence="2"/>
<dbReference type="Proteomes" id="UP000054538">
    <property type="component" value="Unassembled WGS sequence"/>
</dbReference>
<dbReference type="InterPro" id="IPR050316">
    <property type="entry name" value="Tyrosinase/Hemocyanin"/>
</dbReference>
<reference evidence="9 10" key="1">
    <citation type="submission" date="2014-04" db="EMBL/GenBank/DDBJ databases">
        <authorList>
            <consortium name="DOE Joint Genome Institute"/>
            <person name="Kuo A."/>
            <person name="Kohler A."/>
            <person name="Jargeat P."/>
            <person name="Nagy L.G."/>
            <person name="Floudas D."/>
            <person name="Copeland A."/>
            <person name="Barry K.W."/>
            <person name="Cichocki N."/>
            <person name="Veneault-Fourrey C."/>
            <person name="LaButti K."/>
            <person name="Lindquist E.A."/>
            <person name="Lipzen A."/>
            <person name="Lundell T."/>
            <person name="Morin E."/>
            <person name="Murat C."/>
            <person name="Sun H."/>
            <person name="Tunlid A."/>
            <person name="Henrissat B."/>
            <person name="Grigoriev I.V."/>
            <person name="Hibbett D.S."/>
            <person name="Martin F."/>
            <person name="Nordberg H.P."/>
            <person name="Cantor M.N."/>
            <person name="Hua S.X."/>
        </authorList>
    </citation>
    <scope>NUCLEOTIDE SEQUENCE [LARGE SCALE GENOMIC DNA]</scope>
    <source>
        <strain evidence="9 10">Ve08.2h10</strain>
    </source>
</reference>
<gene>
    <name evidence="9" type="ORF">PAXRUDRAFT_170133</name>
</gene>
<dbReference type="EMBL" id="KN827523">
    <property type="protein sequence ID" value="KIK76379.1"/>
    <property type="molecule type" value="Genomic_DNA"/>
</dbReference>
<dbReference type="PROSITE" id="PS00498">
    <property type="entry name" value="TYROSINASE_2"/>
    <property type="match status" value="1"/>
</dbReference>
<evidence type="ECO:0000259" key="8">
    <source>
        <dbReference type="PROSITE" id="PS00498"/>
    </source>
</evidence>
<feature type="domain" description="Tyrosinase copper-binding" evidence="8">
    <location>
        <begin position="109"/>
        <end position="120"/>
    </location>
</feature>
<evidence type="ECO:0000313" key="9">
    <source>
        <dbReference type="EMBL" id="KIK76379.1"/>
    </source>
</evidence>
<comment type="catalytic activity">
    <reaction evidence="7">
        <text>L-tyrosine + O2 = L-dopaquinone + H2O</text>
        <dbReference type="Rhea" id="RHEA:18117"/>
        <dbReference type="ChEBI" id="CHEBI:15377"/>
        <dbReference type="ChEBI" id="CHEBI:15379"/>
        <dbReference type="ChEBI" id="CHEBI:57924"/>
        <dbReference type="ChEBI" id="CHEBI:58315"/>
        <dbReference type="EC" id="1.14.18.1"/>
    </reaction>
</comment>
<evidence type="ECO:0000256" key="1">
    <source>
        <dbReference type="ARBA" id="ARBA00009928"/>
    </source>
</evidence>
<dbReference type="InterPro" id="IPR008922">
    <property type="entry name" value="Di-copper_centre_dom_sf"/>
</dbReference>
<dbReference type="PANTHER" id="PTHR11474:SF76">
    <property type="entry name" value="SHKT DOMAIN-CONTAINING PROTEIN"/>
    <property type="match status" value="1"/>
</dbReference>
<keyword evidence="3" id="KW-0479">Metal-binding</keyword>
<evidence type="ECO:0000256" key="2">
    <source>
        <dbReference type="ARBA" id="ARBA00011906"/>
    </source>
</evidence>